<proteinExistence type="inferred from homology"/>
<dbReference type="Pfam" id="PF00270">
    <property type="entry name" value="DEAD"/>
    <property type="match status" value="1"/>
</dbReference>
<dbReference type="Gene3D" id="3.40.50.300">
    <property type="entry name" value="P-loop containing nucleotide triphosphate hydrolases"/>
    <property type="match status" value="1"/>
</dbReference>
<protein>
    <recommendedName>
        <fullName evidence="4">ATP-dependent RNA helicase</fullName>
        <ecNumber evidence="4">3.6.4.13</ecNumber>
    </recommendedName>
</protein>
<evidence type="ECO:0000313" key="7">
    <source>
        <dbReference type="Proteomes" id="UP000623129"/>
    </source>
</evidence>
<keyword evidence="4" id="KW-0694">RNA-binding</keyword>
<dbReference type="GO" id="GO:0003724">
    <property type="term" value="F:RNA helicase activity"/>
    <property type="evidence" value="ECO:0007669"/>
    <property type="project" value="UniProtKB-EC"/>
</dbReference>
<keyword evidence="1 4" id="KW-0547">Nucleotide-binding</keyword>
<sequence length="150" mass="16351">MVACIPRILRGKDVVVAAETGSGKTHAYLVLLIHKLGVSAPSESVLTHNALQNQEIILVLCPNAMLCDQVVGMANSLLNQSGKPLVKVAAVCGQKIIRPIHMLSFDEKLLSRMADVTEEPKTYETDEPQEILGLAKLTSVMKMTLKTRNF</sequence>
<dbReference type="Proteomes" id="UP000623129">
    <property type="component" value="Unassembled WGS sequence"/>
</dbReference>
<dbReference type="InterPro" id="IPR011545">
    <property type="entry name" value="DEAD/DEAH_box_helicase_dom"/>
</dbReference>
<comment type="similarity">
    <text evidence="4">Belongs to the DEAD box helicase family.</text>
</comment>
<keyword evidence="3 4" id="KW-0067">ATP-binding</keyword>
<dbReference type="EC" id="3.6.4.13" evidence="4"/>
<dbReference type="AlphaFoldDB" id="A0A833R4X7"/>
<comment type="caution">
    <text evidence="6">The sequence shown here is derived from an EMBL/GenBank/DDBJ whole genome shotgun (WGS) entry which is preliminary data.</text>
</comment>
<reference evidence="6" key="1">
    <citation type="submission" date="2020-01" db="EMBL/GenBank/DDBJ databases">
        <title>Genome sequence of Kobresia littledalei, the first chromosome-level genome in the family Cyperaceae.</title>
        <authorList>
            <person name="Qu G."/>
        </authorList>
    </citation>
    <scope>NUCLEOTIDE SEQUENCE</scope>
    <source>
        <strain evidence="6">C.B.Clarke</strain>
        <tissue evidence="6">Leaf</tissue>
    </source>
</reference>
<evidence type="ECO:0000313" key="6">
    <source>
        <dbReference type="EMBL" id="KAF3329689.1"/>
    </source>
</evidence>
<dbReference type="InterPro" id="IPR027417">
    <property type="entry name" value="P-loop_NTPase"/>
</dbReference>
<gene>
    <name evidence="6" type="ORF">FCM35_KLT05020</name>
</gene>
<evidence type="ECO:0000256" key="3">
    <source>
        <dbReference type="ARBA" id="ARBA00022840"/>
    </source>
</evidence>
<comment type="catalytic activity">
    <reaction evidence="4">
        <text>ATP + H2O = ADP + phosphate + H(+)</text>
        <dbReference type="Rhea" id="RHEA:13065"/>
        <dbReference type="ChEBI" id="CHEBI:15377"/>
        <dbReference type="ChEBI" id="CHEBI:15378"/>
        <dbReference type="ChEBI" id="CHEBI:30616"/>
        <dbReference type="ChEBI" id="CHEBI:43474"/>
        <dbReference type="ChEBI" id="CHEBI:456216"/>
        <dbReference type="EC" id="3.6.4.13"/>
    </reaction>
</comment>
<comment type="function">
    <text evidence="4">RNA helicase.</text>
</comment>
<dbReference type="EMBL" id="SWLB01000014">
    <property type="protein sequence ID" value="KAF3329689.1"/>
    <property type="molecule type" value="Genomic_DNA"/>
</dbReference>
<dbReference type="OrthoDB" id="10256233at2759"/>
<evidence type="ECO:0000259" key="5">
    <source>
        <dbReference type="Pfam" id="PF00270"/>
    </source>
</evidence>
<keyword evidence="4 6" id="KW-0347">Helicase</keyword>
<keyword evidence="7" id="KW-1185">Reference proteome</keyword>
<dbReference type="PANTHER" id="PTHR24031">
    <property type="entry name" value="RNA HELICASE"/>
    <property type="match status" value="1"/>
</dbReference>
<name>A0A833R4X7_9POAL</name>
<evidence type="ECO:0000256" key="4">
    <source>
        <dbReference type="RuleBase" id="RU365068"/>
    </source>
</evidence>
<comment type="domain">
    <text evidence="4">The Q motif is unique to and characteristic of the DEAD box family of RNA helicases and controls ATP binding and hydrolysis.</text>
</comment>
<evidence type="ECO:0000256" key="1">
    <source>
        <dbReference type="ARBA" id="ARBA00022741"/>
    </source>
</evidence>
<organism evidence="6 7">
    <name type="scientific">Carex littledalei</name>
    <dbReference type="NCBI Taxonomy" id="544730"/>
    <lineage>
        <taxon>Eukaryota</taxon>
        <taxon>Viridiplantae</taxon>
        <taxon>Streptophyta</taxon>
        <taxon>Embryophyta</taxon>
        <taxon>Tracheophyta</taxon>
        <taxon>Spermatophyta</taxon>
        <taxon>Magnoliopsida</taxon>
        <taxon>Liliopsida</taxon>
        <taxon>Poales</taxon>
        <taxon>Cyperaceae</taxon>
        <taxon>Cyperoideae</taxon>
        <taxon>Cariceae</taxon>
        <taxon>Carex</taxon>
        <taxon>Carex subgen. Euthyceras</taxon>
    </lineage>
</organism>
<dbReference type="SUPFAM" id="SSF52540">
    <property type="entry name" value="P-loop containing nucleoside triphosphate hydrolases"/>
    <property type="match status" value="1"/>
</dbReference>
<dbReference type="GO" id="GO:0016787">
    <property type="term" value="F:hydrolase activity"/>
    <property type="evidence" value="ECO:0007669"/>
    <property type="project" value="UniProtKB-KW"/>
</dbReference>
<feature type="domain" description="DEAD/DEAH-box helicase" evidence="5">
    <location>
        <begin position="3"/>
        <end position="93"/>
    </location>
</feature>
<evidence type="ECO:0000256" key="2">
    <source>
        <dbReference type="ARBA" id="ARBA00022801"/>
    </source>
</evidence>
<accession>A0A833R4X7</accession>
<dbReference type="GO" id="GO:0003723">
    <property type="term" value="F:RNA binding"/>
    <property type="evidence" value="ECO:0007669"/>
    <property type="project" value="UniProtKB-UniRule"/>
</dbReference>
<keyword evidence="2 4" id="KW-0378">Hydrolase</keyword>
<dbReference type="GO" id="GO:0005524">
    <property type="term" value="F:ATP binding"/>
    <property type="evidence" value="ECO:0007669"/>
    <property type="project" value="UniProtKB-UniRule"/>
</dbReference>